<protein>
    <submittedName>
        <fullName evidence="1">Unannotated protein</fullName>
    </submittedName>
</protein>
<proteinExistence type="predicted"/>
<dbReference type="AlphaFoldDB" id="A0A6J6G9Y1"/>
<accession>A0A6J6G9Y1</accession>
<gene>
    <name evidence="1" type="ORF">UFOPK1493_04021</name>
</gene>
<name>A0A6J6G9Y1_9ZZZZ</name>
<dbReference type="EMBL" id="CAEZSR010000274">
    <property type="protein sequence ID" value="CAB4596253.1"/>
    <property type="molecule type" value="Genomic_DNA"/>
</dbReference>
<sequence length="42" mass="4895">MSVWFTPGGFEQLFVTYRTDQANLDEDDFVVEATGRFNSQFE</sequence>
<organism evidence="1">
    <name type="scientific">freshwater metagenome</name>
    <dbReference type="NCBI Taxonomy" id="449393"/>
    <lineage>
        <taxon>unclassified sequences</taxon>
        <taxon>metagenomes</taxon>
        <taxon>ecological metagenomes</taxon>
    </lineage>
</organism>
<reference evidence="1" key="1">
    <citation type="submission" date="2020-05" db="EMBL/GenBank/DDBJ databases">
        <authorList>
            <person name="Chiriac C."/>
            <person name="Salcher M."/>
            <person name="Ghai R."/>
            <person name="Kavagutti S V."/>
        </authorList>
    </citation>
    <scope>NUCLEOTIDE SEQUENCE</scope>
</reference>
<evidence type="ECO:0000313" key="1">
    <source>
        <dbReference type="EMBL" id="CAB4596253.1"/>
    </source>
</evidence>